<organism evidence="7 8">
    <name type="scientific">Piscinibacter sakaiensis</name>
    <name type="common">Ideonella sakaiensis</name>
    <dbReference type="NCBI Taxonomy" id="1547922"/>
    <lineage>
        <taxon>Bacteria</taxon>
        <taxon>Pseudomonadati</taxon>
        <taxon>Pseudomonadota</taxon>
        <taxon>Betaproteobacteria</taxon>
        <taxon>Burkholderiales</taxon>
        <taxon>Sphaerotilaceae</taxon>
        <taxon>Piscinibacter</taxon>
    </lineage>
</organism>
<dbReference type="Pfam" id="PF00072">
    <property type="entry name" value="Response_reg"/>
    <property type="match status" value="1"/>
</dbReference>
<dbReference type="PANTHER" id="PTHR44688">
    <property type="entry name" value="DNA-BINDING TRANSCRIPTIONAL ACTIVATOR DEVR_DOSR"/>
    <property type="match status" value="1"/>
</dbReference>
<protein>
    <submittedName>
        <fullName evidence="7">Response regulator</fullName>
    </submittedName>
</protein>
<dbReference type="SMART" id="SM00421">
    <property type="entry name" value="HTH_LUXR"/>
    <property type="match status" value="1"/>
</dbReference>
<evidence type="ECO:0000256" key="4">
    <source>
        <dbReference type="PROSITE-ProRule" id="PRU00169"/>
    </source>
</evidence>
<dbReference type="Pfam" id="PF00196">
    <property type="entry name" value="GerE"/>
    <property type="match status" value="1"/>
</dbReference>
<keyword evidence="3" id="KW-0804">Transcription</keyword>
<evidence type="ECO:0000256" key="2">
    <source>
        <dbReference type="ARBA" id="ARBA00023125"/>
    </source>
</evidence>
<dbReference type="Gene3D" id="3.40.50.2300">
    <property type="match status" value="1"/>
</dbReference>
<evidence type="ECO:0000256" key="3">
    <source>
        <dbReference type="ARBA" id="ARBA00023163"/>
    </source>
</evidence>
<dbReference type="InterPro" id="IPR011006">
    <property type="entry name" value="CheY-like_superfamily"/>
</dbReference>
<accession>A0A0K8P6H5</accession>
<dbReference type="InterPro" id="IPR000792">
    <property type="entry name" value="Tscrpt_reg_LuxR_C"/>
</dbReference>
<keyword evidence="8" id="KW-1185">Reference proteome</keyword>
<evidence type="ECO:0000313" key="8">
    <source>
        <dbReference type="Proteomes" id="UP000037660"/>
    </source>
</evidence>
<dbReference type="PROSITE" id="PS50110">
    <property type="entry name" value="RESPONSE_REGULATORY"/>
    <property type="match status" value="1"/>
</dbReference>
<comment type="caution">
    <text evidence="4">Lacks conserved residue(s) required for the propagation of feature annotation.</text>
</comment>
<reference evidence="8" key="1">
    <citation type="submission" date="2015-07" db="EMBL/GenBank/DDBJ databases">
        <title>Discovery of a poly(ethylene terephthalate assimilation.</title>
        <authorList>
            <person name="Yoshida S."/>
            <person name="Hiraga K."/>
            <person name="Takehana T."/>
            <person name="Taniguchi I."/>
            <person name="Yamaji H."/>
            <person name="Maeda Y."/>
            <person name="Toyohara K."/>
            <person name="Miyamoto K."/>
            <person name="Kimura Y."/>
            <person name="Oda K."/>
        </authorList>
    </citation>
    <scope>NUCLEOTIDE SEQUENCE [LARGE SCALE GENOMIC DNA]</scope>
    <source>
        <strain evidence="8">NBRC 110686 / TISTR 2288 / 201-F6</strain>
    </source>
</reference>
<feature type="domain" description="HTH luxR-type" evidence="5">
    <location>
        <begin position="79"/>
        <end position="144"/>
    </location>
</feature>
<dbReference type="STRING" id="1547922.ISF6_3750"/>
<dbReference type="PROSITE" id="PS50043">
    <property type="entry name" value="HTH_LUXR_2"/>
    <property type="match status" value="1"/>
</dbReference>
<dbReference type="SUPFAM" id="SSF52172">
    <property type="entry name" value="CheY-like"/>
    <property type="match status" value="1"/>
</dbReference>
<sequence length="156" mass="17328">MEPLSGLATFSRLRALGNAWPVLFLTGHGDVGMAVAAVKAGAMDFLEKPFQNNQLVDKVEAALAFARSDAAYRAEAERFRRAYQQLSTRERDVMKLLLEGHYNKNIGDALGIAPRTVEFHRANVFLKMGVSKAVELAHKLGRYRVEELLVPGDWQG</sequence>
<dbReference type="CDD" id="cd06170">
    <property type="entry name" value="LuxR_C_like"/>
    <property type="match status" value="1"/>
</dbReference>
<reference evidence="7 8" key="2">
    <citation type="journal article" date="2016" name="Science">
        <title>A bacterium that degrades and assimilates poly(ethylene terephthalate).</title>
        <authorList>
            <person name="Yoshida S."/>
            <person name="Hiraga K."/>
            <person name="Takehana T."/>
            <person name="Taniguchi I."/>
            <person name="Yamaji H."/>
            <person name="Maeda Y."/>
            <person name="Toyohara K."/>
            <person name="Miyamoto K."/>
            <person name="Kimura Y."/>
            <person name="Oda K."/>
        </authorList>
    </citation>
    <scope>NUCLEOTIDE SEQUENCE [LARGE SCALE GENOMIC DNA]</scope>
    <source>
        <strain evidence="8">NBRC 110686 / TISTR 2288 / 201-F6</strain>
    </source>
</reference>
<evidence type="ECO:0000259" key="5">
    <source>
        <dbReference type="PROSITE" id="PS50043"/>
    </source>
</evidence>
<dbReference type="EMBL" id="BBYR01000059">
    <property type="protein sequence ID" value="GAP37805.1"/>
    <property type="molecule type" value="Genomic_DNA"/>
</dbReference>
<dbReference type="PANTHER" id="PTHR44688:SF16">
    <property type="entry name" value="DNA-BINDING TRANSCRIPTIONAL ACTIVATOR DEVR_DOSR"/>
    <property type="match status" value="1"/>
</dbReference>
<dbReference type="InterPro" id="IPR001789">
    <property type="entry name" value="Sig_transdc_resp-reg_receiver"/>
</dbReference>
<keyword evidence="2" id="KW-0238">DNA-binding</keyword>
<name>A0A0K8P6H5_PISS1</name>
<dbReference type="PRINTS" id="PR00038">
    <property type="entry name" value="HTHLUXR"/>
</dbReference>
<evidence type="ECO:0000313" key="7">
    <source>
        <dbReference type="EMBL" id="GAP37805.1"/>
    </source>
</evidence>
<gene>
    <name evidence="7" type="ORF">ISF6_3750</name>
</gene>
<dbReference type="SUPFAM" id="SSF46894">
    <property type="entry name" value="C-terminal effector domain of the bipartite response regulators"/>
    <property type="match status" value="1"/>
</dbReference>
<evidence type="ECO:0000259" key="6">
    <source>
        <dbReference type="PROSITE" id="PS50110"/>
    </source>
</evidence>
<dbReference type="PROSITE" id="PS00622">
    <property type="entry name" value="HTH_LUXR_1"/>
    <property type="match status" value="1"/>
</dbReference>
<proteinExistence type="predicted"/>
<dbReference type="GO" id="GO:0003677">
    <property type="term" value="F:DNA binding"/>
    <property type="evidence" value="ECO:0007669"/>
    <property type="project" value="UniProtKB-KW"/>
</dbReference>
<dbReference type="Gene3D" id="1.10.10.10">
    <property type="entry name" value="Winged helix-like DNA-binding domain superfamily/Winged helix DNA-binding domain"/>
    <property type="match status" value="1"/>
</dbReference>
<dbReference type="InterPro" id="IPR016032">
    <property type="entry name" value="Sig_transdc_resp-reg_C-effctor"/>
</dbReference>
<dbReference type="GO" id="GO:0006355">
    <property type="term" value="P:regulation of DNA-templated transcription"/>
    <property type="evidence" value="ECO:0007669"/>
    <property type="project" value="InterPro"/>
</dbReference>
<feature type="domain" description="Response regulatory" evidence="6">
    <location>
        <begin position="1"/>
        <end position="63"/>
    </location>
</feature>
<dbReference type="Proteomes" id="UP000037660">
    <property type="component" value="Unassembled WGS sequence"/>
</dbReference>
<dbReference type="AlphaFoldDB" id="A0A0K8P6H5"/>
<keyword evidence="1" id="KW-0805">Transcription regulation</keyword>
<comment type="caution">
    <text evidence="7">The sequence shown here is derived from an EMBL/GenBank/DDBJ whole genome shotgun (WGS) entry which is preliminary data.</text>
</comment>
<dbReference type="GO" id="GO:0000160">
    <property type="term" value="P:phosphorelay signal transduction system"/>
    <property type="evidence" value="ECO:0007669"/>
    <property type="project" value="InterPro"/>
</dbReference>
<dbReference type="InterPro" id="IPR036388">
    <property type="entry name" value="WH-like_DNA-bd_sf"/>
</dbReference>
<evidence type="ECO:0000256" key="1">
    <source>
        <dbReference type="ARBA" id="ARBA00023015"/>
    </source>
</evidence>